<gene>
    <name evidence="1" type="ORF">CPUR_01064</name>
</gene>
<reference evidence="1 2" key="1">
    <citation type="journal article" date="2013" name="PLoS Genet.">
        <title>Plant-symbiotic fungi as chemical engineers: Multi-genome analysis of the Clavicipitaceae reveals dynamics of alkaloid loci.</title>
        <authorList>
            <person name="Schardl C.L."/>
            <person name="Young C.A."/>
            <person name="Hesse U."/>
            <person name="Amyotte S.G."/>
            <person name="Andreeva K."/>
            <person name="Calie P.J."/>
            <person name="Fleetwood D.J."/>
            <person name="Haws D.C."/>
            <person name="Moore N."/>
            <person name="Oeser B."/>
            <person name="Panaccione D.G."/>
            <person name="Schweri K.K."/>
            <person name="Voisey C.R."/>
            <person name="Farman M.L."/>
            <person name="Jaromczyk J.W."/>
            <person name="Roe B.A."/>
            <person name="O'Sullivan D.M."/>
            <person name="Scott B."/>
            <person name="Tudzynski P."/>
            <person name="An Z."/>
            <person name="Arnaoudova E.G."/>
            <person name="Bullock C.T."/>
            <person name="Charlton N.D."/>
            <person name="Chen L."/>
            <person name="Cox M."/>
            <person name="Dinkins R.D."/>
            <person name="Florea S."/>
            <person name="Glenn A.E."/>
            <person name="Gordon A."/>
            <person name="Gueldener U."/>
            <person name="Harris D.R."/>
            <person name="Hollin W."/>
            <person name="Jaromczyk J."/>
            <person name="Johnson R.D."/>
            <person name="Khan A.K."/>
            <person name="Leistner E."/>
            <person name="Leuchtmann A."/>
            <person name="Li C."/>
            <person name="Liu J."/>
            <person name="Liu J."/>
            <person name="Liu M."/>
            <person name="Mace W."/>
            <person name="Machado C."/>
            <person name="Nagabhyru P."/>
            <person name="Pan J."/>
            <person name="Schmid J."/>
            <person name="Sugawara K."/>
            <person name="Steiner U."/>
            <person name="Takach J.E."/>
            <person name="Tanaka E."/>
            <person name="Webb J.S."/>
            <person name="Wilson E.V."/>
            <person name="Wiseman J.L."/>
            <person name="Yoshida R."/>
            <person name="Zeng Z."/>
        </authorList>
    </citation>
    <scope>NUCLEOTIDE SEQUENCE [LARGE SCALE GENOMIC DNA]</scope>
    <source>
        <strain evidence="1 2">20.1</strain>
    </source>
</reference>
<proteinExistence type="predicted"/>
<accession>M1W2G5</accession>
<dbReference type="HOGENOM" id="CLU_3426855_0_0_1"/>
<dbReference type="Proteomes" id="UP000016801">
    <property type="component" value="Unassembled WGS sequence"/>
</dbReference>
<comment type="caution">
    <text evidence="1">The sequence shown here is derived from an EMBL/GenBank/DDBJ whole genome shotgun (WGS) entry which is preliminary data.</text>
</comment>
<dbReference type="EMBL" id="CAGA01000005">
    <property type="protein sequence ID" value="CCE27590.1"/>
    <property type="molecule type" value="Genomic_DNA"/>
</dbReference>
<evidence type="ECO:0000313" key="1">
    <source>
        <dbReference type="EMBL" id="CCE27590.1"/>
    </source>
</evidence>
<sequence>MLYQAHRLSLLTRSSVASGPT</sequence>
<organism evidence="1 2">
    <name type="scientific">Claviceps purpurea (strain 20.1)</name>
    <name type="common">Ergot fungus</name>
    <name type="synonym">Sphacelia segetum</name>
    <dbReference type="NCBI Taxonomy" id="1111077"/>
    <lineage>
        <taxon>Eukaryota</taxon>
        <taxon>Fungi</taxon>
        <taxon>Dikarya</taxon>
        <taxon>Ascomycota</taxon>
        <taxon>Pezizomycotina</taxon>
        <taxon>Sordariomycetes</taxon>
        <taxon>Hypocreomycetidae</taxon>
        <taxon>Hypocreales</taxon>
        <taxon>Clavicipitaceae</taxon>
        <taxon>Claviceps</taxon>
    </lineage>
</organism>
<name>M1W2G5_CLAP2</name>
<protein>
    <submittedName>
        <fullName evidence="1">Uncharacterized protein</fullName>
    </submittedName>
</protein>
<evidence type="ECO:0000313" key="2">
    <source>
        <dbReference type="Proteomes" id="UP000016801"/>
    </source>
</evidence>
<dbReference type="VEuPathDB" id="FungiDB:CPUR_01064"/>
<dbReference type="AlphaFoldDB" id="M1W2G5"/>
<keyword evidence="2" id="KW-1185">Reference proteome</keyword>